<keyword evidence="11" id="KW-0808">Transferase</keyword>
<comment type="caution">
    <text evidence="11">The sequence shown here is derived from an EMBL/GenBank/DDBJ whole genome shotgun (WGS) entry which is preliminary data.</text>
</comment>
<name>V8NNK6_OPHHA</name>
<keyword evidence="7" id="KW-0449">Lipoprotein</keyword>
<evidence type="ECO:0000256" key="3">
    <source>
        <dbReference type="ARBA" id="ARBA00005369"/>
    </source>
</evidence>
<keyword evidence="5" id="KW-0519">Myristate</keyword>
<dbReference type="OrthoDB" id="10257972at2759"/>
<dbReference type="Gene3D" id="3.40.50.150">
    <property type="entry name" value="Vaccinia Virus protein VP39"/>
    <property type="match status" value="1"/>
</dbReference>
<dbReference type="PANTHER" id="PTHR11579:SF4">
    <property type="entry name" value="PROTEIN-L-ISOASPARTATE O-METHYLTRANSFERASE DOMAIN-CONTAINING PROTEIN 1"/>
    <property type="match status" value="1"/>
</dbReference>
<dbReference type="InterPro" id="IPR000682">
    <property type="entry name" value="PCMT"/>
</dbReference>
<evidence type="ECO:0000256" key="4">
    <source>
        <dbReference type="ARBA" id="ARBA00022490"/>
    </source>
</evidence>
<feature type="compositionally biased region" description="Basic and acidic residues" evidence="10">
    <location>
        <begin position="303"/>
        <end position="313"/>
    </location>
</feature>
<evidence type="ECO:0000313" key="11">
    <source>
        <dbReference type="EMBL" id="ETE63874.1"/>
    </source>
</evidence>
<comment type="function">
    <text evidence="9">Substrate recognition component of an ECS (Elongin BC-CUL5-SOCS-box protein) E3 ubiquitin ligase complex which mediates the ubiquitination and subsequent proteasomal degradation of target proteins. Specifically binds to the methyltransferase cofactor S-adenosylmethionine (AdoMet) via the N-terminal AdoMet binding motif, but does not display methyltransferase activity. May provide an alternate maintenance pathway for modified proteins by acting as a damage-specific E3 ubiquitin ligase adaptor protein.</text>
</comment>
<protein>
    <recommendedName>
        <fullName evidence="8">Protein-L-isoaspartate O-methyltransferase domain-containing protein 1</fullName>
    </recommendedName>
</protein>
<organism evidence="11 12">
    <name type="scientific">Ophiophagus hannah</name>
    <name type="common">King cobra</name>
    <name type="synonym">Naja hannah</name>
    <dbReference type="NCBI Taxonomy" id="8665"/>
    <lineage>
        <taxon>Eukaryota</taxon>
        <taxon>Metazoa</taxon>
        <taxon>Chordata</taxon>
        <taxon>Craniata</taxon>
        <taxon>Vertebrata</taxon>
        <taxon>Euteleostomi</taxon>
        <taxon>Lepidosauria</taxon>
        <taxon>Squamata</taxon>
        <taxon>Bifurcata</taxon>
        <taxon>Unidentata</taxon>
        <taxon>Episquamata</taxon>
        <taxon>Toxicofera</taxon>
        <taxon>Serpentes</taxon>
        <taxon>Colubroidea</taxon>
        <taxon>Elapidae</taxon>
        <taxon>Elapinae</taxon>
        <taxon>Ophiophagus</taxon>
    </lineage>
</organism>
<dbReference type="Proteomes" id="UP000018936">
    <property type="component" value="Unassembled WGS sequence"/>
</dbReference>
<keyword evidence="6" id="KW-0472">Membrane</keyword>
<keyword evidence="4" id="KW-0963">Cytoplasm</keyword>
<reference evidence="11 12" key="1">
    <citation type="journal article" date="2013" name="Proc. Natl. Acad. Sci. U.S.A.">
        <title>The king cobra genome reveals dynamic gene evolution and adaptation in the snake venom system.</title>
        <authorList>
            <person name="Vonk F.J."/>
            <person name="Casewell N.R."/>
            <person name="Henkel C.V."/>
            <person name="Heimberg A.M."/>
            <person name="Jansen H.J."/>
            <person name="McCleary R.J."/>
            <person name="Kerkkamp H.M."/>
            <person name="Vos R.A."/>
            <person name="Guerreiro I."/>
            <person name="Calvete J.J."/>
            <person name="Wuster W."/>
            <person name="Woods A.E."/>
            <person name="Logan J.M."/>
            <person name="Harrison R.A."/>
            <person name="Castoe T.A."/>
            <person name="de Koning A.P."/>
            <person name="Pollock D.D."/>
            <person name="Yandell M."/>
            <person name="Calderon D."/>
            <person name="Renjifo C."/>
            <person name="Currier R.B."/>
            <person name="Salgado D."/>
            <person name="Pla D."/>
            <person name="Sanz L."/>
            <person name="Hyder A.S."/>
            <person name="Ribeiro J.M."/>
            <person name="Arntzen J.W."/>
            <person name="van den Thillart G.E."/>
            <person name="Boetzer M."/>
            <person name="Pirovano W."/>
            <person name="Dirks R.P."/>
            <person name="Spaink H.P."/>
            <person name="Duboule D."/>
            <person name="McGlinn E."/>
            <person name="Kini R.M."/>
            <person name="Richardson M.K."/>
        </authorList>
    </citation>
    <scope>NUCLEOTIDE SEQUENCE</scope>
    <source>
        <tissue evidence="11">Blood</tissue>
    </source>
</reference>
<dbReference type="GO" id="GO:0005737">
    <property type="term" value="C:cytoplasm"/>
    <property type="evidence" value="ECO:0007669"/>
    <property type="project" value="UniProtKB-SubCell"/>
</dbReference>
<gene>
    <name evidence="11" type="primary">PCMTD1</name>
    <name evidence="11" type="ORF">L345_10359</name>
</gene>
<dbReference type="SUPFAM" id="SSF53335">
    <property type="entry name" value="S-adenosyl-L-methionine-dependent methyltransferases"/>
    <property type="match status" value="1"/>
</dbReference>
<evidence type="ECO:0000256" key="5">
    <source>
        <dbReference type="ARBA" id="ARBA00022707"/>
    </source>
</evidence>
<dbReference type="FunFam" id="3.40.50.150:FF:000015">
    <property type="entry name" value="Protein-L-isoaspartate (D-aspartate) O-methyltransferase domain-containing 1"/>
    <property type="match status" value="1"/>
</dbReference>
<comment type="similarity">
    <text evidence="3">Belongs to the methyltransferase superfamily. L-isoaspartyl/D-aspartyl protein methyltransferase family.</text>
</comment>
<evidence type="ECO:0000256" key="2">
    <source>
        <dbReference type="ARBA" id="ARBA00004635"/>
    </source>
</evidence>
<dbReference type="GO" id="GO:0004719">
    <property type="term" value="F:protein-L-isoaspartate (D-aspartate) O-methyltransferase activity"/>
    <property type="evidence" value="ECO:0007669"/>
    <property type="project" value="InterPro"/>
</dbReference>
<dbReference type="GO" id="GO:0016020">
    <property type="term" value="C:membrane"/>
    <property type="evidence" value="ECO:0007669"/>
    <property type="project" value="UniProtKB-SubCell"/>
</dbReference>
<keyword evidence="11" id="KW-0489">Methyltransferase</keyword>
<evidence type="ECO:0000256" key="9">
    <source>
        <dbReference type="ARBA" id="ARBA00045904"/>
    </source>
</evidence>
<evidence type="ECO:0000256" key="1">
    <source>
        <dbReference type="ARBA" id="ARBA00004496"/>
    </source>
</evidence>
<dbReference type="Pfam" id="PF01135">
    <property type="entry name" value="PCMT"/>
    <property type="match status" value="1"/>
</dbReference>
<feature type="compositionally biased region" description="Acidic residues" evidence="10">
    <location>
        <begin position="284"/>
        <end position="302"/>
    </location>
</feature>
<proteinExistence type="inferred from homology"/>
<evidence type="ECO:0000256" key="8">
    <source>
        <dbReference type="ARBA" id="ARBA00040689"/>
    </source>
</evidence>
<evidence type="ECO:0000313" key="12">
    <source>
        <dbReference type="Proteomes" id="UP000018936"/>
    </source>
</evidence>
<keyword evidence="12" id="KW-1185">Reference proteome</keyword>
<dbReference type="PANTHER" id="PTHR11579">
    <property type="entry name" value="PROTEIN-L-ISOASPARTATE O-METHYLTRANSFERASE"/>
    <property type="match status" value="1"/>
</dbReference>
<dbReference type="InterPro" id="IPR029063">
    <property type="entry name" value="SAM-dependent_MTases_sf"/>
</dbReference>
<accession>V8NNK6</accession>
<evidence type="ECO:0000256" key="7">
    <source>
        <dbReference type="ARBA" id="ARBA00023288"/>
    </source>
</evidence>
<evidence type="ECO:0000256" key="10">
    <source>
        <dbReference type="SAM" id="MobiDB-lite"/>
    </source>
</evidence>
<dbReference type="CDD" id="cd02440">
    <property type="entry name" value="AdoMet_MTases"/>
    <property type="match status" value="1"/>
</dbReference>
<dbReference type="AlphaFoldDB" id="V8NNK6"/>
<dbReference type="GO" id="GO:0032259">
    <property type="term" value="P:methylation"/>
    <property type="evidence" value="ECO:0007669"/>
    <property type="project" value="UniProtKB-KW"/>
</dbReference>
<comment type="subcellular location">
    <subcellularLocation>
        <location evidence="1">Cytoplasm</location>
    </subcellularLocation>
    <subcellularLocation>
        <location evidence="2">Membrane</location>
        <topology evidence="2">Lipid-anchor</topology>
    </subcellularLocation>
</comment>
<feature type="region of interest" description="Disordered" evidence="10">
    <location>
        <begin position="282"/>
        <end position="313"/>
    </location>
</feature>
<evidence type="ECO:0000256" key="6">
    <source>
        <dbReference type="ARBA" id="ARBA00023136"/>
    </source>
</evidence>
<dbReference type="EMBL" id="AZIM01002523">
    <property type="protein sequence ID" value="ETE63874.1"/>
    <property type="molecule type" value="Genomic_DNA"/>
</dbReference>
<sequence length="340" mass="39187">MDYFHLTIIMGGAVSAGEDNDDLIDNLKEAQYIRTERVEQAFRAIDRGDYYLEGYRDNAYKDLAWKHGNIHLSAPCIYSEVMEALKLQPGLSFLNLGSGTGYLSTMVGLILGPFGINHGIELHTDVVEYAKEKLESFIKYSDSFDKFEFCEPAFVVGNCLQIASDSHQYDRIYCGAGVQKDHENYMKILLKIGGILVMPIEDQPSKSDTSKNDSVGLPPCAVRNLQDLARIYIRRTLRNYVNDEMQTKGITQKPPPKRKRRRCRRRRINTYVFVGNQLIPQPLDSEEDEKMEEDHKEDDEKDQNEVLKTEEPPRNLLREKIMNLPLPESLKAYLTYYREK</sequence>